<evidence type="ECO:0000259" key="4">
    <source>
        <dbReference type="Pfam" id="PF13514"/>
    </source>
</evidence>
<organism evidence="5 6">
    <name type="scientific">Paenibacillus arenosi</name>
    <dbReference type="NCBI Taxonomy" id="2774142"/>
    <lineage>
        <taxon>Bacteria</taxon>
        <taxon>Bacillati</taxon>
        <taxon>Bacillota</taxon>
        <taxon>Bacilli</taxon>
        <taxon>Bacillales</taxon>
        <taxon>Paenibacillaceae</taxon>
        <taxon>Paenibacillus</taxon>
    </lineage>
</organism>
<reference evidence="5 6" key="1">
    <citation type="submission" date="2020-09" db="EMBL/GenBank/DDBJ databases">
        <title>Paenibacillus sp. CAU 1523 isolated from sand of Haeundae Beach.</title>
        <authorList>
            <person name="Kim W."/>
        </authorList>
    </citation>
    <scope>NUCLEOTIDE SEQUENCE [LARGE SCALE GENOMIC DNA]</scope>
    <source>
        <strain evidence="5 6">CAU 1523</strain>
    </source>
</reference>
<feature type="coiled-coil region" evidence="1">
    <location>
        <begin position="776"/>
        <end position="830"/>
    </location>
</feature>
<feature type="coiled-coil region" evidence="1">
    <location>
        <begin position="279"/>
        <end position="306"/>
    </location>
</feature>
<feature type="transmembrane region" description="Helical" evidence="3">
    <location>
        <begin position="510"/>
        <end position="528"/>
    </location>
</feature>
<dbReference type="SUPFAM" id="SSF52540">
    <property type="entry name" value="P-loop containing nucleoside triphosphate hydrolases"/>
    <property type="match status" value="1"/>
</dbReference>
<evidence type="ECO:0000256" key="2">
    <source>
        <dbReference type="SAM" id="MobiDB-lite"/>
    </source>
</evidence>
<feature type="domain" description="YhaN AAA" evidence="4">
    <location>
        <begin position="1"/>
        <end position="204"/>
    </location>
</feature>
<keyword evidence="3" id="KW-1133">Transmembrane helix</keyword>
<feature type="coiled-coil region" evidence="1">
    <location>
        <begin position="888"/>
        <end position="929"/>
    </location>
</feature>
<dbReference type="PANTHER" id="PTHR41259">
    <property type="entry name" value="DOUBLE-STRAND BREAK REPAIR RAD50 ATPASE, PUTATIVE-RELATED"/>
    <property type="match status" value="1"/>
</dbReference>
<feature type="transmembrane region" description="Helical" evidence="3">
    <location>
        <begin position="534"/>
        <end position="553"/>
    </location>
</feature>
<feature type="coiled-coil region" evidence="1">
    <location>
        <begin position="197"/>
        <end position="234"/>
    </location>
</feature>
<dbReference type="InterPro" id="IPR038734">
    <property type="entry name" value="YhaN_AAA"/>
</dbReference>
<evidence type="ECO:0000256" key="3">
    <source>
        <dbReference type="SAM" id="Phobius"/>
    </source>
</evidence>
<dbReference type="EMBL" id="JACYTN010000005">
    <property type="protein sequence ID" value="MBD8498709.1"/>
    <property type="molecule type" value="Genomic_DNA"/>
</dbReference>
<dbReference type="PANTHER" id="PTHR41259:SF1">
    <property type="entry name" value="DOUBLE-STRAND BREAK REPAIR RAD50 ATPASE, PUTATIVE-RELATED"/>
    <property type="match status" value="1"/>
</dbReference>
<dbReference type="InterPro" id="IPR027417">
    <property type="entry name" value="P-loop_NTPase"/>
</dbReference>
<keyword evidence="6" id="KW-1185">Reference proteome</keyword>
<evidence type="ECO:0000256" key="1">
    <source>
        <dbReference type="SAM" id="Coils"/>
    </source>
</evidence>
<dbReference type="RefSeq" id="WP_192025063.1">
    <property type="nucleotide sequence ID" value="NZ_JACYTN010000005.1"/>
</dbReference>
<accession>A0ABR9AYJ7</accession>
<dbReference type="Proteomes" id="UP000634529">
    <property type="component" value="Unassembled WGS sequence"/>
</dbReference>
<name>A0ABR9AYJ7_9BACL</name>
<dbReference type="Gene3D" id="3.40.50.300">
    <property type="entry name" value="P-loop containing nucleotide triphosphate hydrolases"/>
    <property type="match status" value="2"/>
</dbReference>
<proteinExistence type="predicted"/>
<feature type="region of interest" description="Disordered" evidence="2">
    <location>
        <begin position="472"/>
        <end position="505"/>
    </location>
</feature>
<comment type="caution">
    <text evidence="5">The sequence shown here is derived from an EMBL/GenBank/DDBJ whole genome shotgun (WGS) entry which is preliminary data.</text>
</comment>
<gene>
    <name evidence="5" type="ORF">IFO66_10395</name>
</gene>
<sequence>MKIERVDIERLGHLHNKSYSFSPNGLTVILGPNESGKSTITDAIKMMLYGRPKRSSDRYGLSGEQVFAGRMEATDVQGHRWLLSRSSNKADGSTAIQRLSNDGAIHELRQSDMERELLGGVHPELFGRLFAISLDELHAVHTLQGDELRAFMYDSGFQAGRSVVLSEQALQQELDNLFKQRGRTQPIAVTLNHLDRVHKMKRDAERLQGKLQSLYEEQEQLERLRSALHDESAQCRQDRGWMERALHISDDWVRLLSIKAQLADLQSSASWHAAWDERWEAFTRERERLELREEQLELDKRKIVLELRKLSPRKEVLQSAAEVKRLVSMVETVRHWADTAREVMLEIDSCTAELQLLARQAGPDWTAEQLYEGDWPYSLGHEVERIHLETERVNRDKHTASQEHARKMREYSELTNGLEQAELTCEAHRSAGVINSGWSPEANEIERIQRLWVQLQDTEVRLLRRSNSMVPMNAGQDEAVPDDGSLSHRGSRAARNSRISPSTGRSSNRITAYILMSMGICTAAVLGFNELWLAAGMLFIIGIIGASISLFVLEDSKHDHSVRASMQTMNSVQTELPHAELMQQIAAIREEIVKGLKPILAIVSSQHQGERKEMIVQLSWQKVLDWKEEWLRLERRRQLSADEVEQAERRIRISAQEVEAAIGHVELNQQEWQSWLQERAMPESWSSTSVQEHLRRVEQAIQLHQQIQRLRKREHRLWEQVQSYWDECYRIMQQAEQALQSSGDECAASIEDVDIIGGMKLAPALPFDSKRWIELREVLFSSIARLQERMEQEEQSYVMFRQLEQQRRELDLKQEELQAERNQSSRLHQQLWEEAGSAGEDEFLALQRQAVAYKQLRTELRQVEAICYRGSTEADFIPIEGLLIKHDKQELAQKVSMLLEQVERHEEQQREVERQFGRVQQEIDSLRQRIMNEHIVQEQASLEAKLDAQAERYAVHAIAKTLIRRTRQRYEEDKQPLVFQRASQYLQRMTEGRYVRVLTPFGSDSIAVERMDGKLFDSLQLSRGTAEQVYLAMRFALADGMSERTSLPFVWDDIFVNFDEARLRATLACLPELLVRHQVIWTTCHPHMVDVLLDIVPDARVLNVSE</sequence>
<keyword evidence="3" id="KW-0812">Transmembrane</keyword>
<dbReference type="Pfam" id="PF13514">
    <property type="entry name" value="AAA_27"/>
    <property type="match status" value="1"/>
</dbReference>
<keyword evidence="1" id="KW-0175">Coiled coil</keyword>
<evidence type="ECO:0000313" key="6">
    <source>
        <dbReference type="Proteomes" id="UP000634529"/>
    </source>
</evidence>
<keyword evidence="3" id="KW-0472">Membrane</keyword>
<evidence type="ECO:0000313" key="5">
    <source>
        <dbReference type="EMBL" id="MBD8498709.1"/>
    </source>
</evidence>
<protein>
    <submittedName>
        <fullName evidence="5">AAA family ATPase</fullName>
    </submittedName>
</protein>